<keyword evidence="13 16" id="KW-0472">Membrane</keyword>
<gene>
    <name evidence="17" type="primary">nad6</name>
</gene>
<evidence type="ECO:0000256" key="10">
    <source>
        <dbReference type="ARBA" id="ARBA00022989"/>
    </source>
</evidence>
<evidence type="ECO:0000256" key="5">
    <source>
        <dbReference type="ARBA" id="ARBA00022448"/>
    </source>
</evidence>
<dbReference type="EC" id="7.1.1.2" evidence="3"/>
<evidence type="ECO:0000256" key="4">
    <source>
        <dbReference type="ARBA" id="ARBA00021095"/>
    </source>
</evidence>
<feature type="transmembrane region" description="Helical" evidence="16">
    <location>
        <begin position="136"/>
        <end position="157"/>
    </location>
</feature>
<organism evidence="17">
    <name type="scientific">Morimospasma tuberculatum</name>
    <dbReference type="NCBI Taxonomy" id="2874575"/>
    <lineage>
        <taxon>Eukaryota</taxon>
        <taxon>Metazoa</taxon>
        <taxon>Ecdysozoa</taxon>
        <taxon>Arthropoda</taxon>
        <taxon>Hexapoda</taxon>
        <taxon>Insecta</taxon>
        <taxon>Pterygota</taxon>
        <taxon>Neoptera</taxon>
        <taxon>Endopterygota</taxon>
        <taxon>Coleoptera</taxon>
        <taxon>Polyphaga</taxon>
        <taxon>Cucujiformia</taxon>
        <taxon>Chrysomeloidea</taxon>
        <taxon>Cerambycidae</taxon>
        <taxon>Lamiinae</taxon>
        <taxon>Phrissomini</taxon>
        <taxon>Morimospasma</taxon>
    </lineage>
</organism>
<comment type="similarity">
    <text evidence="2">Belongs to the complex I subunit 6 family.</text>
</comment>
<comment type="catalytic activity">
    <reaction evidence="15">
        <text>a ubiquinone + NADH + 5 H(+)(in) = a ubiquinol + NAD(+) + 4 H(+)(out)</text>
        <dbReference type="Rhea" id="RHEA:29091"/>
        <dbReference type="Rhea" id="RHEA-COMP:9565"/>
        <dbReference type="Rhea" id="RHEA-COMP:9566"/>
        <dbReference type="ChEBI" id="CHEBI:15378"/>
        <dbReference type="ChEBI" id="CHEBI:16389"/>
        <dbReference type="ChEBI" id="CHEBI:17976"/>
        <dbReference type="ChEBI" id="CHEBI:57540"/>
        <dbReference type="ChEBI" id="CHEBI:57945"/>
        <dbReference type="EC" id="7.1.1.2"/>
    </reaction>
</comment>
<feature type="transmembrane region" description="Helical" evidence="16">
    <location>
        <begin position="47"/>
        <end position="71"/>
    </location>
</feature>
<keyword evidence="8" id="KW-1278">Translocase</keyword>
<dbReference type="PANTHER" id="PTHR11435">
    <property type="entry name" value="NADH UBIQUINONE OXIDOREDUCTASE SUBUNIT ND6"/>
    <property type="match status" value="1"/>
</dbReference>
<evidence type="ECO:0000256" key="16">
    <source>
        <dbReference type="SAM" id="Phobius"/>
    </source>
</evidence>
<evidence type="ECO:0000256" key="12">
    <source>
        <dbReference type="ARBA" id="ARBA00023128"/>
    </source>
</evidence>
<dbReference type="GO" id="GO:0008137">
    <property type="term" value="F:NADH dehydrogenase (ubiquinone) activity"/>
    <property type="evidence" value="ECO:0007669"/>
    <property type="project" value="UniProtKB-EC"/>
</dbReference>
<evidence type="ECO:0000256" key="6">
    <source>
        <dbReference type="ARBA" id="ARBA00022660"/>
    </source>
</evidence>
<dbReference type="InterPro" id="IPR050269">
    <property type="entry name" value="ComplexI_Subunit6"/>
</dbReference>
<sequence length="169" mass="19780">MFKIMIMLTMMMAILFMLMNHPLSLGMILFLETILVSLMSGMLHYNYWFSYMIFLIMIGGMLVLFIYMTSVASNEKFKFSPKILMIILTIISTLMLMILFLDSYYLTMILSSEDTIPSTLNFKFEYSLSKFTPINLTPTFFVMIIYLFITLIMVVKITNINYGPLRQSF</sequence>
<keyword evidence="11" id="KW-0520">NAD</keyword>
<evidence type="ECO:0000256" key="3">
    <source>
        <dbReference type="ARBA" id="ARBA00012944"/>
    </source>
</evidence>
<evidence type="ECO:0000256" key="14">
    <source>
        <dbReference type="ARBA" id="ARBA00031019"/>
    </source>
</evidence>
<keyword evidence="7 16" id="KW-0812">Transmembrane</keyword>
<keyword evidence="12 17" id="KW-0496">Mitochondrion</keyword>
<evidence type="ECO:0000256" key="8">
    <source>
        <dbReference type="ARBA" id="ARBA00022967"/>
    </source>
</evidence>
<evidence type="ECO:0000256" key="13">
    <source>
        <dbReference type="ARBA" id="ARBA00023136"/>
    </source>
</evidence>
<evidence type="ECO:0000256" key="7">
    <source>
        <dbReference type="ARBA" id="ARBA00022692"/>
    </source>
</evidence>
<proteinExistence type="inferred from homology"/>
<reference evidence="17" key="1">
    <citation type="submission" date="2022-03" db="EMBL/GenBank/DDBJ databases">
        <authorList>
            <person name="Wang W."/>
            <person name="Liu M."/>
            <person name="Wang C."/>
        </authorList>
    </citation>
    <scope>NUCLEOTIDE SEQUENCE</scope>
</reference>
<evidence type="ECO:0000313" key="17">
    <source>
        <dbReference type="EMBL" id="WNX92440.1"/>
    </source>
</evidence>
<keyword evidence="6" id="KW-0679">Respiratory chain</keyword>
<feature type="transmembrane region" description="Helical" evidence="16">
    <location>
        <begin position="83"/>
        <end position="101"/>
    </location>
</feature>
<keyword evidence="5" id="KW-0813">Transport</keyword>
<dbReference type="AlphaFoldDB" id="A0AA96V3G3"/>
<dbReference type="GO" id="GO:0031966">
    <property type="term" value="C:mitochondrial membrane"/>
    <property type="evidence" value="ECO:0007669"/>
    <property type="project" value="UniProtKB-SubCell"/>
</dbReference>
<geneLocation type="mitochondrion" evidence="17"/>
<evidence type="ECO:0000256" key="11">
    <source>
        <dbReference type="ARBA" id="ARBA00023027"/>
    </source>
</evidence>
<keyword evidence="9" id="KW-0249">Electron transport</keyword>
<dbReference type="EMBL" id="OM868038">
    <property type="protein sequence ID" value="WNX92440.1"/>
    <property type="molecule type" value="Genomic_DNA"/>
</dbReference>
<evidence type="ECO:0000256" key="2">
    <source>
        <dbReference type="ARBA" id="ARBA00005698"/>
    </source>
</evidence>
<accession>A0AA96V3G3</accession>
<keyword evidence="10 16" id="KW-1133">Transmembrane helix</keyword>
<evidence type="ECO:0000256" key="1">
    <source>
        <dbReference type="ARBA" id="ARBA00004225"/>
    </source>
</evidence>
<comment type="subcellular location">
    <subcellularLocation>
        <location evidence="1">Mitochondrion membrane</location>
        <topology evidence="1">Multi-pass membrane protein</topology>
    </subcellularLocation>
</comment>
<evidence type="ECO:0000256" key="9">
    <source>
        <dbReference type="ARBA" id="ARBA00022982"/>
    </source>
</evidence>
<dbReference type="PANTHER" id="PTHR11435:SF1">
    <property type="entry name" value="NADH-UBIQUINONE OXIDOREDUCTASE CHAIN 6"/>
    <property type="match status" value="1"/>
</dbReference>
<evidence type="ECO:0000256" key="15">
    <source>
        <dbReference type="ARBA" id="ARBA00049551"/>
    </source>
</evidence>
<protein>
    <recommendedName>
        <fullName evidence="4">NADH-ubiquinone oxidoreductase chain 6</fullName>
        <ecNumber evidence="3">7.1.1.2</ecNumber>
    </recommendedName>
    <alternativeName>
        <fullName evidence="14">NADH dehydrogenase subunit 6</fullName>
    </alternativeName>
</protein>
<name>A0AA96V3G3_9CUCU</name>